<evidence type="ECO:0000313" key="8">
    <source>
        <dbReference type="EMBL" id="SQD79066.1"/>
    </source>
</evidence>
<feature type="transmembrane region" description="Helical" evidence="7">
    <location>
        <begin position="136"/>
        <end position="156"/>
    </location>
</feature>
<sequence>MKDKHGLLSAPVSQVMTTMAVPMGYGLLAVLGFSLVDTYFVSLLGTQALAAISFTFPVTFFVTALAMGLGTGLSACLARLLGQGQHQDAARLTSDGLLLALTTVLVVAIIGINNIQPLFRLLGATDTLMVYIEDYMFYWYIAIPFLVIPMVGNAAIRATGDTKTPSRVMIIAGFMNGLLDPLLIFGIGPFPELGVKGAAIASGLSWLITFAVALYLLRYRQQLLLLTKPNLANMLKNWRKIAAIGLPASLTNMLSPVNNAFVMWQLAAFSTTAVAAYGAGTRLEAILLVGMIAVSSMLAPFIAQNSAANNPQRCLTAIKLAIRYSLISQLAIYLVIAITAPYIATLFSDDAVVIGHLSLYLYIIPASFAMQGIMMAVASSLNGFNRPMSALSLSVLRSLLIISLSSVGGYYYGEKGIFFGIASANVLVGLLALYYAQQLQNELRNKLGDQLENELQLK</sequence>
<evidence type="ECO:0000256" key="7">
    <source>
        <dbReference type="SAM" id="Phobius"/>
    </source>
</evidence>
<proteinExistence type="predicted"/>
<feature type="transmembrane region" description="Helical" evidence="7">
    <location>
        <begin position="417"/>
        <end position="436"/>
    </location>
</feature>
<comment type="subcellular location">
    <subcellularLocation>
        <location evidence="1">Cell inner membrane</location>
        <topology evidence="1">Multi-pass membrane protein</topology>
    </subcellularLocation>
</comment>
<name>A0A330LS93_9GAMM</name>
<reference evidence="9" key="1">
    <citation type="submission" date="2018-05" db="EMBL/GenBank/DDBJ databases">
        <authorList>
            <person name="Cea G.-C."/>
            <person name="William W."/>
        </authorList>
    </citation>
    <scope>NUCLEOTIDE SEQUENCE [LARGE SCALE GENOMIC DNA]</scope>
    <source>
        <strain evidence="9">DB21MT 5</strain>
    </source>
</reference>
<keyword evidence="4 7" id="KW-0812">Transmembrane</keyword>
<keyword evidence="2" id="KW-0813">Transport</keyword>
<dbReference type="PANTHER" id="PTHR43549">
    <property type="entry name" value="MULTIDRUG RESISTANCE PROTEIN YPNP-RELATED"/>
    <property type="match status" value="1"/>
</dbReference>
<dbReference type="PIRSF" id="PIRSF006603">
    <property type="entry name" value="DinF"/>
    <property type="match status" value="1"/>
</dbReference>
<feature type="transmembrane region" description="Helical" evidence="7">
    <location>
        <begin position="324"/>
        <end position="347"/>
    </location>
</feature>
<dbReference type="Proteomes" id="UP000250163">
    <property type="component" value="Chromosome MORIYA"/>
</dbReference>
<evidence type="ECO:0000256" key="3">
    <source>
        <dbReference type="ARBA" id="ARBA00022475"/>
    </source>
</evidence>
<organism evidence="8 9">
    <name type="scientific">Moritella yayanosii</name>
    <dbReference type="NCBI Taxonomy" id="69539"/>
    <lineage>
        <taxon>Bacteria</taxon>
        <taxon>Pseudomonadati</taxon>
        <taxon>Pseudomonadota</taxon>
        <taxon>Gammaproteobacteria</taxon>
        <taxon>Alteromonadales</taxon>
        <taxon>Moritellaceae</taxon>
        <taxon>Moritella</taxon>
    </lineage>
</organism>
<dbReference type="NCBIfam" id="TIGR00797">
    <property type="entry name" value="matE"/>
    <property type="match status" value="1"/>
</dbReference>
<evidence type="ECO:0000256" key="6">
    <source>
        <dbReference type="ARBA" id="ARBA00023136"/>
    </source>
</evidence>
<evidence type="ECO:0000313" key="9">
    <source>
        <dbReference type="Proteomes" id="UP000250163"/>
    </source>
</evidence>
<dbReference type="InterPro" id="IPR048279">
    <property type="entry name" value="MdtK-like"/>
</dbReference>
<dbReference type="GO" id="GO:0042910">
    <property type="term" value="F:xenobiotic transmembrane transporter activity"/>
    <property type="evidence" value="ECO:0007669"/>
    <property type="project" value="InterPro"/>
</dbReference>
<gene>
    <name evidence="8" type="ORF">MORIYA_2590</name>
</gene>
<keyword evidence="5 7" id="KW-1133">Transmembrane helix</keyword>
<evidence type="ECO:0000256" key="1">
    <source>
        <dbReference type="ARBA" id="ARBA00004429"/>
    </source>
</evidence>
<dbReference type="AlphaFoldDB" id="A0A330LS93"/>
<feature type="transmembrane region" description="Helical" evidence="7">
    <location>
        <begin position="390"/>
        <end position="411"/>
    </location>
</feature>
<feature type="transmembrane region" description="Helical" evidence="7">
    <location>
        <begin position="48"/>
        <end position="77"/>
    </location>
</feature>
<feature type="transmembrane region" description="Helical" evidence="7">
    <location>
        <begin position="97"/>
        <end position="116"/>
    </location>
</feature>
<dbReference type="EMBL" id="LS483250">
    <property type="protein sequence ID" value="SQD79066.1"/>
    <property type="molecule type" value="Genomic_DNA"/>
</dbReference>
<feature type="transmembrane region" description="Helical" evidence="7">
    <location>
        <begin position="199"/>
        <end position="217"/>
    </location>
</feature>
<keyword evidence="6 7" id="KW-0472">Membrane</keyword>
<dbReference type="RefSeq" id="WP_232011618.1">
    <property type="nucleotide sequence ID" value="NZ_LS483250.1"/>
</dbReference>
<feature type="transmembrane region" description="Helical" evidence="7">
    <location>
        <begin position="285"/>
        <end position="303"/>
    </location>
</feature>
<dbReference type="Pfam" id="PF01554">
    <property type="entry name" value="MatE"/>
    <property type="match status" value="2"/>
</dbReference>
<protein>
    <submittedName>
        <fullName evidence="8">MATE family efflux transporter</fullName>
    </submittedName>
</protein>
<evidence type="ECO:0000256" key="5">
    <source>
        <dbReference type="ARBA" id="ARBA00022989"/>
    </source>
</evidence>
<dbReference type="KEGG" id="mya:MORIYA_2590"/>
<dbReference type="GO" id="GO:0015297">
    <property type="term" value="F:antiporter activity"/>
    <property type="evidence" value="ECO:0007669"/>
    <property type="project" value="InterPro"/>
</dbReference>
<accession>A0A330LS93</accession>
<dbReference type="PANTHER" id="PTHR43549:SF3">
    <property type="entry name" value="MULTIDRUG RESISTANCE PROTEIN YPNP-RELATED"/>
    <property type="match status" value="1"/>
</dbReference>
<keyword evidence="3" id="KW-1003">Cell membrane</keyword>
<feature type="transmembrane region" description="Helical" evidence="7">
    <location>
        <begin position="12"/>
        <end position="36"/>
    </location>
</feature>
<dbReference type="GO" id="GO:0005886">
    <property type="term" value="C:plasma membrane"/>
    <property type="evidence" value="ECO:0007669"/>
    <property type="project" value="UniProtKB-SubCell"/>
</dbReference>
<feature type="transmembrane region" description="Helical" evidence="7">
    <location>
        <begin position="168"/>
        <end position="187"/>
    </location>
</feature>
<evidence type="ECO:0000256" key="4">
    <source>
        <dbReference type="ARBA" id="ARBA00022692"/>
    </source>
</evidence>
<evidence type="ECO:0000256" key="2">
    <source>
        <dbReference type="ARBA" id="ARBA00022448"/>
    </source>
</evidence>
<dbReference type="InterPro" id="IPR002528">
    <property type="entry name" value="MATE_fam"/>
</dbReference>
<keyword evidence="9" id="KW-1185">Reference proteome</keyword>
<feature type="transmembrane region" description="Helical" evidence="7">
    <location>
        <begin position="359"/>
        <end position="378"/>
    </location>
</feature>
<dbReference type="InterPro" id="IPR052031">
    <property type="entry name" value="Membrane_Transporter-Flippase"/>
</dbReference>